<reference evidence="1 2" key="1">
    <citation type="submission" date="2018-08" db="EMBL/GenBank/DDBJ databases">
        <title>Genomic Encyclopedia of Archaeal and Bacterial Type Strains, Phase II (KMG-II): from individual species to whole genera.</title>
        <authorList>
            <person name="Goeker M."/>
        </authorList>
    </citation>
    <scope>NUCLEOTIDE SEQUENCE [LARGE SCALE GENOMIC DNA]</scope>
    <source>
        <strain evidence="1 2">DSM 45791</strain>
    </source>
</reference>
<dbReference type="SUPFAM" id="SSF109604">
    <property type="entry name" value="HD-domain/PDEase-like"/>
    <property type="match status" value="1"/>
</dbReference>
<comment type="caution">
    <text evidence="1">The sequence shown here is derived from an EMBL/GenBank/DDBJ whole genome shotgun (WGS) entry which is preliminary data.</text>
</comment>
<accession>A0A3E0H4P0</accession>
<dbReference type="Proteomes" id="UP000256269">
    <property type="component" value="Unassembled WGS sequence"/>
</dbReference>
<protein>
    <recommendedName>
        <fullName evidence="3">HD domain-containing protein</fullName>
    </recommendedName>
</protein>
<evidence type="ECO:0000313" key="2">
    <source>
        <dbReference type="Proteomes" id="UP000256269"/>
    </source>
</evidence>
<keyword evidence="2" id="KW-1185">Reference proteome</keyword>
<dbReference type="Gene3D" id="1.10.3210.10">
    <property type="entry name" value="Hypothetical protein af1432"/>
    <property type="match status" value="1"/>
</dbReference>
<dbReference type="EMBL" id="QUNO01000014">
    <property type="protein sequence ID" value="REH38215.1"/>
    <property type="molecule type" value="Genomic_DNA"/>
</dbReference>
<dbReference type="PANTHER" id="PTHR21174">
    <property type="match status" value="1"/>
</dbReference>
<sequence>MPDLAWRTAVSALGGVPVETDIVARYSEPHRRYHGLSHVRAVVRDAVPLVPLTEREEAVLVLAACAHDVIYNAMPTMDEIASAAWARSWLGRSHLDSVADRVCELVMATVHHAADPDDTAACALLDADLAILGSPAED</sequence>
<proteinExistence type="predicted"/>
<evidence type="ECO:0000313" key="1">
    <source>
        <dbReference type="EMBL" id="REH38215.1"/>
    </source>
</evidence>
<evidence type="ECO:0008006" key="3">
    <source>
        <dbReference type="Google" id="ProtNLM"/>
    </source>
</evidence>
<dbReference type="InterPro" id="IPR009218">
    <property type="entry name" value="HD_phosphohydro"/>
</dbReference>
<dbReference type="AlphaFoldDB" id="A0A3E0H4P0"/>
<organism evidence="1 2">
    <name type="scientific">Kutzneria buriramensis</name>
    <dbReference type="NCBI Taxonomy" id="1045776"/>
    <lineage>
        <taxon>Bacteria</taxon>
        <taxon>Bacillati</taxon>
        <taxon>Actinomycetota</taxon>
        <taxon>Actinomycetes</taxon>
        <taxon>Pseudonocardiales</taxon>
        <taxon>Pseudonocardiaceae</taxon>
        <taxon>Kutzneria</taxon>
    </lineage>
</organism>
<name>A0A3E0H4P0_9PSEU</name>
<dbReference type="PANTHER" id="PTHR21174:SF0">
    <property type="entry name" value="HD PHOSPHOHYDROLASE FAMILY PROTEIN-RELATED"/>
    <property type="match status" value="1"/>
</dbReference>
<gene>
    <name evidence="1" type="ORF">BCF44_114240</name>
</gene>
<dbReference type="RefSeq" id="WP_246015999.1">
    <property type="nucleotide sequence ID" value="NZ_CP144375.1"/>
</dbReference>